<dbReference type="GO" id="GO:0005737">
    <property type="term" value="C:cytoplasm"/>
    <property type="evidence" value="ECO:0007669"/>
    <property type="project" value="GOC"/>
</dbReference>
<evidence type="ECO:0000256" key="9">
    <source>
        <dbReference type="SAM" id="SignalP"/>
    </source>
</evidence>
<reference evidence="11 12" key="1">
    <citation type="submission" date="2020-05" db="EMBL/GenBank/DDBJ databases">
        <authorList>
            <person name="Casaregola S."/>
            <person name="Devillers H."/>
            <person name="Grondin C."/>
        </authorList>
    </citation>
    <scope>NUCLEOTIDE SEQUENCE [LARGE SCALE GENOMIC DNA]</scope>
    <source>
        <strain evidence="11 12">CLIB 1767</strain>
    </source>
</reference>
<evidence type="ECO:0000313" key="12">
    <source>
        <dbReference type="Proteomes" id="UP000644660"/>
    </source>
</evidence>
<dbReference type="EMBL" id="CAEFZW010000008">
    <property type="protein sequence ID" value="CAB4255969.1"/>
    <property type="molecule type" value="Genomic_DNA"/>
</dbReference>
<protein>
    <submittedName>
        <fullName evidence="11">Similar to Saccharomyces cerevisiae YAR002C-A ERP1 Protein that forms a heterotrimeric complex with Erp2p, Emp24p, and Erv25p</fullName>
    </submittedName>
</protein>
<dbReference type="Pfam" id="PF01105">
    <property type="entry name" value="EMP24_GP25L"/>
    <property type="match status" value="1"/>
</dbReference>
<dbReference type="Proteomes" id="UP000644660">
    <property type="component" value="Unassembled WGS sequence"/>
</dbReference>
<sequence>MSAIQRLVLCLSLITAYANAFYFYHEGNERKCFSKELTEGSVFYGNYKVQVYDEALKTYKNIDPSADFDVIIDVEEIFDGDQRIVHQKAGPDGQFTFNTQESGEHRICIKPQSSGWLSKTKTKIDLEMSVGSDTSLDSKKKHTIESLHGKVDLLIEKVAQIKDEQQLMRDREAQFRNLSETVNSGAMWWTIIQLLILGVTCAWQMKHLATFFVKQKVM</sequence>
<evidence type="ECO:0000256" key="4">
    <source>
        <dbReference type="ARBA" id="ARBA00022729"/>
    </source>
</evidence>
<evidence type="ECO:0000259" key="10">
    <source>
        <dbReference type="PROSITE" id="PS50866"/>
    </source>
</evidence>
<dbReference type="PANTHER" id="PTHR22811">
    <property type="entry name" value="TRANSMEMBRANE EMP24 DOMAIN-CONTAINING PROTEIN"/>
    <property type="match status" value="1"/>
</dbReference>
<evidence type="ECO:0000256" key="8">
    <source>
        <dbReference type="RuleBase" id="RU003827"/>
    </source>
</evidence>
<keyword evidence="5" id="KW-0931">ER-Golgi transport</keyword>
<evidence type="ECO:0000256" key="3">
    <source>
        <dbReference type="ARBA" id="ARBA00022692"/>
    </source>
</evidence>
<organism evidence="11 12">
    <name type="scientific">Maudiozyma barnettii</name>
    <dbReference type="NCBI Taxonomy" id="61262"/>
    <lineage>
        <taxon>Eukaryota</taxon>
        <taxon>Fungi</taxon>
        <taxon>Dikarya</taxon>
        <taxon>Ascomycota</taxon>
        <taxon>Saccharomycotina</taxon>
        <taxon>Saccharomycetes</taxon>
        <taxon>Saccharomycetales</taxon>
        <taxon>Saccharomycetaceae</taxon>
        <taxon>Maudiozyma</taxon>
    </lineage>
</organism>
<evidence type="ECO:0000256" key="5">
    <source>
        <dbReference type="ARBA" id="ARBA00022892"/>
    </source>
</evidence>
<accession>A0A8H2ZHN5</accession>
<evidence type="ECO:0000256" key="6">
    <source>
        <dbReference type="ARBA" id="ARBA00022989"/>
    </source>
</evidence>
<keyword evidence="5" id="KW-0813">Transport</keyword>
<comment type="similarity">
    <text evidence="2 8">Belongs to the EMP24/GP25L family.</text>
</comment>
<dbReference type="AlphaFoldDB" id="A0A8H2ZHN5"/>
<dbReference type="GO" id="GO:0006888">
    <property type="term" value="P:endoplasmic reticulum to Golgi vesicle-mediated transport"/>
    <property type="evidence" value="ECO:0007669"/>
    <property type="project" value="UniProtKB-ARBA"/>
</dbReference>
<keyword evidence="12" id="KW-1185">Reference proteome</keyword>
<evidence type="ECO:0000256" key="7">
    <source>
        <dbReference type="ARBA" id="ARBA00023136"/>
    </source>
</evidence>
<feature type="chain" id="PRO_5034318329" evidence="9">
    <location>
        <begin position="21"/>
        <end position="218"/>
    </location>
</feature>
<dbReference type="GO" id="GO:0016020">
    <property type="term" value="C:membrane"/>
    <property type="evidence" value="ECO:0007669"/>
    <property type="project" value="UniProtKB-SubCell"/>
</dbReference>
<keyword evidence="6" id="KW-1133">Transmembrane helix</keyword>
<dbReference type="OrthoDB" id="3427at2759"/>
<evidence type="ECO:0000313" key="11">
    <source>
        <dbReference type="EMBL" id="CAB4255969.1"/>
    </source>
</evidence>
<dbReference type="SMART" id="SM01190">
    <property type="entry name" value="EMP24_GP25L"/>
    <property type="match status" value="1"/>
</dbReference>
<dbReference type="GeneID" id="64859033"/>
<keyword evidence="7" id="KW-0472">Membrane</keyword>
<proteinExistence type="inferred from homology"/>
<feature type="signal peptide" evidence="9">
    <location>
        <begin position="1"/>
        <end position="20"/>
    </location>
</feature>
<feature type="domain" description="GOLD" evidence="10">
    <location>
        <begin position="30"/>
        <end position="130"/>
    </location>
</feature>
<evidence type="ECO:0000256" key="1">
    <source>
        <dbReference type="ARBA" id="ARBA00004479"/>
    </source>
</evidence>
<dbReference type="RefSeq" id="XP_041407813.1">
    <property type="nucleotide sequence ID" value="XM_041551879.1"/>
</dbReference>
<gene>
    <name evidence="11" type="ORF">KABA2_08S00198</name>
</gene>
<dbReference type="InterPro" id="IPR015720">
    <property type="entry name" value="Emp24-like"/>
</dbReference>
<comment type="subcellular location">
    <subcellularLocation>
        <location evidence="1 8">Membrane</location>
        <topology evidence="1 8">Single-pass type I membrane protein</topology>
    </subcellularLocation>
</comment>
<keyword evidence="3 8" id="KW-0812">Transmembrane</keyword>
<keyword evidence="4 9" id="KW-0732">Signal</keyword>
<evidence type="ECO:0000256" key="2">
    <source>
        <dbReference type="ARBA" id="ARBA00007104"/>
    </source>
</evidence>
<dbReference type="InterPro" id="IPR009038">
    <property type="entry name" value="GOLD_dom"/>
</dbReference>
<name>A0A8H2ZHN5_9SACH</name>
<dbReference type="PROSITE" id="PS50866">
    <property type="entry name" value="GOLD"/>
    <property type="match status" value="1"/>
</dbReference>
<comment type="caution">
    <text evidence="11">The sequence shown here is derived from an EMBL/GenBank/DDBJ whole genome shotgun (WGS) entry which is preliminary data.</text>
</comment>